<evidence type="ECO:0000256" key="1">
    <source>
        <dbReference type="ARBA" id="ARBA00022723"/>
    </source>
</evidence>
<dbReference type="CDD" id="cd10917">
    <property type="entry name" value="CE4_NodB_like_6s_7s"/>
    <property type="match status" value="1"/>
</dbReference>
<accession>A0A916NXI6</accession>
<proteinExistence type="predicted"/>
<organism evidence="5 6">
    <name type="scientific">Paenibacillus solanacearum</name>
    <dbReference type="NCBI Taxonomy" id="2048548"/>
    <lineage>
        <taxon>Bacteria</taxon>
        <taxon>Bacillati</taxon>
        <taxon>Bacillota</taxon>
        <taxon>Bacilli</taxon>
        <taxon>Bacillales</taxon>
        <taxon>Paenibacillaceae</taxon>
        <taxon>Paenibacillus</taxon>
    </lineage>
</organism>
<name>A0A916NXI6_9BACL</name>
<feature type="domain" description="NodB homology" evidence="4">
    <location>
        <begin position="49"/>
        <end position="232"/>
    </location>
</feature>
<dbReference type="InterPro" id="IPR050248">
    <property type="entry name" value="Polysacc_deacetylase_ArnD"/>
</dbReference>
<reference evidence="5" key="1">
    <citation type="submission" date="2021-06" db="EMBL/GenBank/DDBJ databases">
        <authorList>
            <person name="Criscuolo A."/>
        </authorList>
    </citation>
    <scope>NUCLEOTIDE SEQUENCE</scope>
    <source>
        <strain evidence="5">CIP111600</strain>
    </source>
</reference>
<dbReference type="Proteomes" id="UP000693672">
    <property type="component" value="Unassembled WGS sequence"/>
</dbReference>
<dbReference type="PANTHER" id="PTHR10587:SF133">
    <property type="entry name" value="CHITIN DEACETYLASE 1-RELATED"/>
    <property type="match status" value="1"/>
</dbReference>
<feature type="signal peptide" evidence="3">
    <location>
        <begin position="1"/>
        <end position="25"/>
    </location>
</feature>
<evidence type="ECO:0000256" key="2">
    <source>
        <dbReference type="ARBA" id="ARBA00022801"/>
    </source>
</evidence>
<sequence length="255" mass="28783">MQKLMIRSAALLCAGSLLLGSTAIAGPKKGRDYYESRGEVVWEVPTNEKVVALTFDDGPHEKDTALILDLLKQYQAKATFFVVGNKVERFPELVRREIAEGHELANHTYSHAYFGKNLSVHKFAKDLERAEDVIYAVGGKHCHLFRPPGGFYSDKLVETAKGNGYTVVMWSWHQDTRDWATPGVQKIVDRVLRNPRNGDIVLFHDYVEGKSQTVQALEIILPELQKRGFRFVTVSELLTYSKLKPVRSPDAKNVP</sequence>
<feature type="chain" id="PRO_5037160194" evidence="3">
    <location>
        <begin position="26"/>
        <end position="255"/>
    </location>
</feature>
<dbReference type="Pfam" id="PF01522">
    <property type="entry name" value="Polysacc_deac_1"/>
    <property type="match status" value="1"/>
</dbReference>
<evidence type="ECO:0000256" key="3">
    <source>
        <dbReference type="SAM" id="SignalP"/>
    </source>
</evidence>
<evidence type="ECO:0000259" key="4">
    <source>
        <dbReference type="PROSITE" id="PS51677"/>
    </source>
</evidence>
<dbReference type="InterPro" id="IPR002509">
    <property type="entry name" value="NODB_dom"/>
</dbReference>
<dbReference type="GO" id="GO:0016810">
    <property type="term" value="F:hydrolase activity, acting on carbon-nitrogen (but not peptide) bonds"/>
    <property type="evidence" value="ECO:0007669"/>
    <property type="project" value="InterPro"/>
</dbReference>
<dbReference type="EC" id="3.5.1.104" evidence="5"/>
<dbReference type="GO" id="GO:0016020">
    <property type="term" value="C:membrane"/>
    <property type="evidence" value="ECO:0007669"/>
    <property type="project" value="TreeGrafter"/>
</dbReference>
<dbReference type="PANTHER" id="PTHR10587">
    <property type="entry name" value="GLYCOSYL TRANSFERASE-RELATED"/>
    <property type="match status" value="1"/>
</dbReference>
<keyword evidence="2 5" id="KW-0378">Hydrolase</keyword>
<dbReference type="AlphaFoldDB" id="A0A916NXI6"/>
<protein>
    <submittedName>
        <fullName evidence="5">Peptidoglycan-N-acetylglucosamine deacetylase</fullName>
        <ecNumber evidence="5">3.5.1.104</ecNumber>
    </submittedName>
</protein>
<keyword evidence="3" id="KW-0732">Signal</keyword>
<gene>
    <name evidence="5" type="ORF">PAESOLCIP111_02942</name>
</gene>
<dbReference type="GO" id="GO:0046872">
    <property type="term" value="F:metal ion binding"/>
    <property type="evidence" value="ECO:0007669"/>
    <property type="project" value="UniProtKB-KW"/>
</dbReference>
<dbReference type="EMBL" id="CAJVAS010000011">
    <property type="protein sequence ID" value="CAG7627683.1"/>
    <property type="molecule type" value="Genomic_DNA"/>
</dbReference>
<evidence type="ECO:0000313" key="6">
    <source>
        <dbReference type="Proteomes" id="UP000693672"/>
    </source>
</evidence>
<dbReference type="GO" id="GO:0005975">
    <property type="term" value="P:carbohydrate metabolic process"/>
    <property type="evidence" value="ECO:0007669"/>
    <property type="project" value="InterPro"/>
</dbReference>
<keyword evidence="6" id="KW-1185">Reference proteome</keyword>
<keyword evidence="1" id="KW-0479">Metal-binding</keyword>
<comment type="caution">
    <text evidence="5">The sequence shown here is derived from an EMBL/GenBank/DDBJ whole genome shotgun (WGS) entry which is preliminary data.</text>
</comment>
<evidence type="ECO:0000313" key="5">
    <source>
        <dbReference type="EMBL" id="CAG7627683.1"/>
    </source>
</evidence>
<dbReference type="PROSITE" id="PS51677">
    <property type="entry name" value="NODB"/>
    <property type="match status" value="1"/>
</dbReference>